<dbReference type="RefSeq" id="WP_168922348.1">
    <property type="nucleotide sequence ID" value="NZ_CP051461.1"/>
</dbReference>
<sequence>MKQPFLWVSLAALVALSACTSGPRPADWQLDAKSAMERSVSAYLQGNSGLEALEFARTRTAIASTGRLDLLAKVELLHCASHVASLVLTPCDGFEKIRLDAQPEDRAYADYLAGRLNPQDASLLPPEQRAVATSLIGSNDVEIAAIKDPLSQLVAVAVVFQAGRASPAHISLAVNAASSQGWRRPLLAWLGVELALAQKGGDSVKATSLERRIALVQADASK</sequence>
<dbReference type="EMBL" id="CP051461">
    <property type="protein sequence ID" value="QJC56730.1"/>
    <property type="molecule type" value="Genomic_DNA"/>
</dbReference>
<dbReference type="AlphaFoldDB" id="A0A6H2HA80"/>
<evidence type="ECO:0000313" key="3">
    <source>
        <dbReference type="Proteomes" id="UP000502041"/>
    </source>
</evidence>
<dbReference type="Proteomes" id="UP000502041">
    <property type="component" value="Chromosome"/>
</dbReference>
<feature type="chain" id="PRO_5026120718" description="Lipoprotein" evidence="1">
    <location>
        <begin position="27"/>
        <end position="222"/>
    </location>
</feature>
<dbReference type="PROSITE" id="PS51257">
    <property type="entry name" value="PROKAR_LIPOPROTEIN"/>
    <property type="match status" value="1"/>
</dbReference>
<evidence type="ECO:0000313" key="2">
    <source>
        <dbReference type="EMBL" id="QJC56730.1"/>
    </source>
</evidence>
<name>A0A6H2HA80_9BURK</name>
<accession>A0A6H2HA80</accession>
<dbReference type="KEGG" id="pvac:HC248_02040"/>
<organism evidence="2 3">
    <name type="scientific">Polaromonas vacuolata</name>
    <dbReference type="NCBI Taxonomy" id="37448"/>
    <lineage>
        <taxon>Bacteria</taxon>
        <taxon>Pseudomonadati</taxon>
        <taxon>Pseudomonadota</taxon>
        <taxon>Betaproteobacteria</taxon>
        <taxon>Burkholderiales</taxon>
        <taxon>Comamonadaceae</taxon>
        <taxon>Polaromonas</taxon>
    </lineage>
</organism>
<gene>
    <name evidence="2" type="ORF">HC248_02040</name>
</gene>
<evidence type="ECO:0008006" key="4">
    <source>
        <dbReference type="Google" id="ProtNLM"/>
    </source>
</evidence>
<keyword evidence="3" id="KW-1185">Reference proteome</keyword>
<protein>
    <recommendedName>
        <fullName evidence="4">Lipoprotein</fullName>
    </recommendedName>
</protein>
<proteinExistence type="predicted"/>
<feature type="signal peptide" evidence="1">
    <location>
        <begin position="1"/>
        <end position="26"/>
    </location>
</feature>
<evidence type="ECO:0000256" key="1">
    <source>
        <dbReference type="SAM" id="SignalP"/>
    </source>
</evidence>
<keyword evidence="1" id="KW-0732">Signal</keyword>
<reference evidence="2 3" key="1">
    <citation type="submission" date="2020-04" db="EMBL/GenBank/DDBJ databases">
        <title>Complete genome of a Psychrophilic, Marine, Gas Vacuolate Bacterium Polaromonas vacuolata KCTC 22033T.</title>
        <authorList>
            <person name="Hwang K."/>
            <person name="Kim K.M."/>
        </authorList>
    </citation>
    <scope>NUCLEOTIDE SEQUENCE [LARGE SCALE GENOMIC DNA]</scope>
    <source>
        <strain evidence="2 3">KCTC 22033</strain>
    </source>
</reference>